<dbReference type="Pfam" id="PF13966">
    <property type="entry name" value="zf-RVT"/>
    <property type="match status" value="1"/>
</dbReference>
<evidence type="ECO:0000259" key="2">
    <source>
        <dbReference type="Pfam" id="PF13966"/>
    </source>
</evidence>
<feature type="domain" description="Reverse transcriptase zinc-binding" evidence="2">
    <location>
        <begin position="100"/>
        <end position="184"/>
    </location>
</feature>
<dbReference type="InterPro" id="IPR053151">
    <property type="entry name" value="RNase_H-like"/>
</dbReference>
<dbReference type="Pfam" id="PF13456">
    <property type="entry name" value="RVT_3"/>
    <property type="match status" value="1"/>
</dbReference>
<dbReference type="AlphaFoldDB" id="A0AAV9LLB0"/>
<dbReference type="InterPro" id="IPR044730">
    <property type="entry name" value="RNase_H-like_dom_plant"/>
</dbReference>
<evidence type="ECO:0008006" key="5">
    <source>
        <dbReference type="Google" id="ProtNLM"/>
    </source>
</evidence>
<reference evidence="3 4" key="1">
    <citation type="submission" date="2023-10" db="EMBL/GenBank/DDBJ databases">
        <title>Genome-Wide Identification Analysis in wild type Solanum Pinnatisectum Reveals Some Genes Defensing Phytophthora Infestans.</title>
        <authorList>
            <person name="Sun C."/>
        </authorList>
    </citation>
    <scope>NUCLEOTIDE SEQUENCE [LARGE SCALE GENOMIC DNA]</scope>
    <source>
        <strain evidence="3">LQN</strain>
        <tissue evidence="3">Leaf</tissue>
    </source>
</reference>
<dbReference type="EMBL" id="JAWPEI010000005">
    <property type="protein sequence ID" value="KAK4726506.1"/>
    <property type="molecule type" value="Genomic_DNA"/>
</dbReference>
<dbReference type="SUPFAM" id="SSF53098">
    <property type="entry name" value="Ribonuclease H-like"/>
    <property type="match status" value="1"/>
</dbReference>
<dbReference type="GO" id="GO:0004523">
    <property type="term" value="F:RNA-DNA hybrid ribonuclease activity"/>
    <property type="evidence" value="ECO:0007669"/>
    <property type="project" value="InterPro"/>
</dbReference>
<dbReference type="InterPro" id="IPR026960">
    <property type="entry name" value="RVT-Znf"/>
</dbReference>
<proteinExistence type="predicted"/>
<name>A0AAV9LLB0_9SOLN</name>
<comment type="caution">
    <text evidence="3">The sequence shown here is derived from an EMBL/GenBank/DDBJ whole genome shotgun (WGS) entry which is preliminary data.</text>
</comment>
<dbReference type="CDD" id="cd06222">
    <property type="entry name" value="RNase_H_like"/>
    <property type="match status" value="1"/>
</dbReference>
<evidence type="ECO:0000259" key="1">
    <source>
        <dbReference type="Pfam" id="PF13456"/>
    </source>
</evidence>
<dbReference type="Gene3D" id="3.30.420.10">
    <property type="entry name" value="Ribonuclease H-like superfamily/Ribonuclease H"/>
    <property type="match status" value="1"/>
</dbReference>
<dbReference type="PANTHER" id="PTHR47723">
    <property type="entry name" value="OS05G0353850 PROTEIN"/>
    <property type="match status" value="1"/>
</dbReference>
<dbReference type="PANTHER" id="PTHR47723:SF23">
    <property type="entry name" value="REVERSE TRANSCRIPTASE-LIKE PROTEIN"/>
    <property type="match status" value="1"/>
</dbReference>
<protein>
    <recommendedName>
        <fullName evidence="5">RNase H type-1 domain-containing protein</fullName>
    </recommendedName>
</protein>
<sequence length="426" mass="48958">MKYKSRTTGPSHSFIWKNILLGSNICSKAIAWTPTRGRIINVWHHRWIPNTPALRTILQGPLNQGEDHLTVSSLWNDTSWDWNLGEWDIPYWSCNSNGIFTTKSVYGILNLNPNITFPFTWIWKLHTIEKHEVFLWLCAHGRLPTRTYLHLIGFDIDPLCPVCSLAHETIEHVFLACYIAKKIWLDLGIHISHLLHHNDELHWLLLLSQLVFPENNTIYSWKDLLPFALWHIWINRNHNVKTDFPSPILIRNRTIEYIQWFLPPLGFYKLNTDGSFSKNKGIGGIGGIIRNSSGGWMVGFHNQTHCHSHTMSEIEAFLAGLHIAFTHNLFPLEVETDSLEILQFLEDSPPTYSSIIMSCRSMLKKLGNPMVRHNFRQANMVADVLSKICAKLTMTNQPHILLSPPEAVKDYLKADLGGVLSNKLIL</sequence>
<dbReference type="InterPro" id="IPR012337">
    <property type="entry name" value="RNaseH-like_sf"/>
</dbReference>
<accession>A0AAV9LLB0</accession>
<dbReference type="GO" id="GO:0003676">
    <property type="term" value="F:nucleic acid binding"/>
    <property type="evidence" value="ECO:0007669"/>
    <property type="project" value="InterPro"/>
</dbReference>
<keyword evidence="4" id="KW-1185">Reference proteome</keyword>
<gene>
    <name evidence="3" type="ORF">R3W88_031423</name>
</gene>
<feature type="domain" description="RNase H type-1" evidence="1">
    <location>
        <begin position="271"/>
        <end position="388"/>
    </location>
</feature>
<dbReference type="InterPro" id="IPR002156">
    <property type="entry name" value="RNaseH_domain"/>
</dbReference>
<evidence type="ECO:0000313" key="3">
    <source>
        <dbReference type="EMBL" id="KAK4726506.1"/>
    </source>
</evidence>
<organism evidence="3 4">
    <name type="scientific">Solanum pinnatisectum</name>
    <name type="common">tansyleaf nightshade</name>
    <dbReference type="NCBI Taxonomy" id="50273"/>
    <lineage>
        <taxon>Eukaryota</taxon>
        <taxon>Viridiplantae</taxon>
        <taxon>Streptophyta</taxon>
        <taxon>Embryophyta</taxon>
        <taxon>Tracheophyta</taxon>
        <taxon>Spermatophyta</taxon>
        <taxon>Magnoliopsida</taxon>
        <taxon>eudicotyledons</taxon>
        <taxon>Gunneridae</taxon>
        <taxon>Pentapetalae</taxon>
        <taxon>asterids</taxon>
        <taxon>lamiids</taxon>
        <taxon>Solanales</taxon>
        <taxon>Solanaceae</taxon>
        <taxon>Solanoideae</taxon>
        <taxon>Solaneae</taxon>
        <taxon>Solanum</taxon>
    </lineage>
</organism>
<dbReference type="InterPro" id="IPR036397">
    <property type="entry name" value="RNaseH_sf"/>
</dbReference>
<dbReference type="Proteomes" id="UP001311915">
    <property type="component" value="Unassembled WGS sequence"/>
</dbReference>
<evidence type="ECO:0000313" key="4">
    <source>
        <dbReference type="Proteomes" id="UP001311915"/>
    </source>
</evidence>